<dbReference type="Gene3D" id="3.40.50.620">
    <property type="entry name" value="HUPs"/>
    <property type="match status" value="1"/>
</dbReference>
<keyword evidence="3 6" id="KW-0067">ATP-binding</keyword>
<evidence type="ECO:0000256" key="3">
    <source>
        <dbReference type="ARBA" id="ARBA00022840"/>
    </source>
</evidence>
<protein>
    <submittedName>
        <fullName evidence="8">Glutamate--tRNA ligase family protein</fullName>
    </submittedName>
</protein>
<dbReference type="GO" id="GO:0005524">
    <property type="term" value="F:ATP binding"/>
    <property type="evidence" value="ECO:0007669"/>
    <property type="project" value="UniProtKB-KW"/>
</dbReference>
<evidence type="ECO:0000256" key="4">
    <source>
        <dbReference type="ARBA" id="ARBA00022917"/>
    </source>
</evidence>
<dbReference type="SUPFAM" id="SSF52374">
    <property type="entry name" value="Nucleotidylyl transferase"/>
    <property type="match status" value="1"/>
</dbReference>
<keyword evidence="4 6" id="KW-0648">Protein biosynthesis</keyword>
<evidence type="ECO:0000313" key="8">
    <source>
        <dbReference type="EMBL" id="XBT18504.1"/>
    </source>
</evidence>
<dbReference type="InterPro" id="IPR001412">
    <property type="entry name" value="aa-tRNA-synth_I_CS"/>
</dbReference>
<dbReference type="EMBL" id="CP157895">
    <property type="protein sequence ID" value="XBT18504.1"/>
    <property type="molecule type" value="Genomic_DNA"/>
</dbReference>
<dbReference type="InterPro" id="IPR014729">
    <property type="entry name" value="Rossmann-like_a/b/a_fold"/>
</dbReference>
<evidence type="ECO:0000256" key="6">
    <source>
        <dbReference type="RuleBase" id="RU363037"/>
    </source>
</evidence>
<accession>A0AAU7QRR3</accession>
<evidence type="ECO:0000256" key="1">
    <source>
        <dbReference type="ARBA" id="ARBA00022598"/>
    </source>
</evidence>
<organism evidence="8">
    <name type="scientific">Candidatus Shikimatogenerans sp. Tder</name>
    <dbReference type="NCBI Taxonomy" id="3158566"/>
    <lineage>
        <taxon>Bacteria</taxon>
        <taxon>Pseudomonadati</taxon>
        <taxon>Bacteroidota</taxon>
        <taxon>Flavobacteriia</taxon>
        <taxon>Flavobacteriales</taxon>
        <taxon>Candidatus Shikimatogenerans</taxon>
    </lineage>
</organism>
<dbReference type="PROSITE" id="PS00178">
    <property type="entry name" value="AA_TRNA_LIGASE_I"/>
    <property type="match status" value="1"/>
</dbReference>
<dbReference type="GO" id="GO:0005829">
    <property type="term" value="C:cytosol"/>
    <property type="evidence" value="ECO:0007669"/>
    <property type="project" value="TreeGrafter"/>
</dbReference>
<dbReference type="Pfam" id="PF00749">
    <property type="entry name" value="tRNA-synt_1c"/>
    <property type="match status" value="1"/>
</dbReference>
<dbReference type="GO" id="GO:0004819">
    <property type="term" value="F:glutamine-tRNA ligase activity"/>
    <property type="evidence" value="ECO:0007669"/>
    <property type="project" value="TreeGrafter"/>
</dbReference>
<feature type="domain" description="Glutamyl/glutaminyl-tRNA synthetase class Ib catalytic" evidence="7">
    <location>
        <begin position="20"/>
        <end position="180"/>
    </location>
</feature>
<dbReference type="AlphaFoldDB" id="A0AAU7QRR3"/>
<proteinExistence type="inferred from homology"/>
<keyword evidence="2 6" id="KW-0547">Nucleotide-binding</keyword>
<gene>
    <name evidence="8" type="ORF">ABNO82_01080</name>
</gene>
<evidence type="ECO:0000256" key="2">
    <source>
        <dbReference type="ARBA" id="ARBA00022741"/>
    </source>
</evidence>
<sequence length="187" mass="22992">MYNKLLYYINKKRKNIILNFRFAPEPSGYIHLGHIKSLYLNYLLSKNKNLILRFDDTNPKKSKIKFVNRIIKDLNKTNIKFKKITYASNYFNLLYKYAINLIKNGLAYVDFKYKNIYKYKKNIYNKYRKFSIKKNLYYFNNMKLGLYKENKCVLRAKIEKKYHNNILLQDPIMYRIIYHKHYKTKNN</sequence>
<reference evidence="8" key="1">
    <citation type="submission" date="2024-06" db="EMBL/GenBank/DDBJ databases">
        <title>Diversity, functionality, and evolutionary history of bacterial symbionts in false click beetles (Coleoptera, Throscidae).</title>
        <authorList>
            <person name="Wierz J.C."/>
            <person name="Malm H."/>
            <person name="Kaltenpoth M."/>
            <person name="Engl T."/>
        </authorList>
    </citation>
    <scope>NUCLEOTIDE SEQUENCE</scope>
    <source>
        <strain evidence="8">Tder</strain>
    </source>
</reference>
<keyword evidence="5 6" id="KW-0030">Aminoacyl-tRNA synthetase</keyword>
<keyword evidence="1 6" id="KW-0436">Ligase</keyword>
<name>A0AAU7QRR3_9FLAO</name>
<comment type="similarity">
    <text evidence="6">Belongs to the class-I aminoacyl-tRNA synthetase family.</text>
</comment>
<dbReference type="PANTHER" id="PTHR43097:SF5">
    <property type="entry name" value="GLUTAMATE--TRNA LIGASE"/>
    <property type="match status" value="1"/>
</dbReference>
<evidence type="ECO:0000259" key="7">
    <source>
        <dbReference type="Pfam" id="PF00749"/>
    </source>
</evidence>
<dbReference type="InterPro" id="IPR050132">
    <property type="entry name" value="Gln/Glu-tRNA_Ligase"/>
</dbReference>
<evidence type="ECO:0000256" key="5">
    <source>
        <dbReference type="ARBA" id="ARBA00023146"/>
    </source>
</evidence>
<dbReference type="InterPro" id="IPR020058">
    <property type="entry name" value="Glu/Gln-tRNA-synth_Ib_cat-dom"/>
</dbReference>
<dbReference type="PANTHER" id="PTHR43097">
    <property type="entry name" value="GLUTAMINE-TRNA LIGASE"/>
    <property type="match status" value="1"/>
</dbReference>
<dbReference type="GO" id="GO:0006425">
    <property type="term" value="P:glutaminyl-tRNA aminoacylation"/>
    <property type="evidence" value="ECO:0007669"/>
    <property type="project" value="TreeGrafter"/>
</dbReference>